<dbReference type="SUPFAM" id="SSF46689">
    <property type="entry name" value="Homeodomain-like"/>
    <property type="match status" value="1"/>
</dbReference>
<dbReference type="PRINTS" id="PR00455">
    <property type="entry name" value="HTHTETR"/>
</dbReference>
<dbReference type="PANTHER" id="PTHR30055:SF146">
    <property type="entry name" value="HTH-TYPE TRANSCRIPTIONAL DUAL REGULATOR CECR"/>
    <property type="match status" value="1"/>
</dbReference>
<dbReference type="AlphaFoldDB" id="A0A841ACK1"/>
<name>A0A841ACK1_9MICO</name>
<evidence type="ECO:0000259" key="4">
    <source>
        <dbReference type="PROSITE" id="PS50977"/>
    </source>
</evidence>
<dbReference type="GO" id="GO:0003700">
    <property type="term" value="F:DNA-binding transcription factor activity"/>
    <property type="evidence" value="ECO:0007669"/>
    <property type="project" value="TreeGrafter"/>
</dbReference>
<dbReference type="InterPro" id="IPR009057">
    <property type="entry name" value="Homeodomain-like_sf"/>
</dbReference>
<organism evidence="5 6">
    <name type="scientific">Brachybacterium aquaticum</name>
    <dbReference type="NCBI Taxonomy" id="1432564"/>
    <lineage>
        <taxon>Bacteria</taxon>
        <taxon>Bacillati</taxon>
        <taxon>Actinomycetota</taxon>
        <taxon>Actinomycetes</taxon>
        <taxon>Micrococcales</taxon>
        <taxon>Dermabacteraceae</taxon>
        <taxon>Brachybacterium</taxon>
    </lineage>
</organism>
<dbReference type="Pfam" id="PF17933">
    <property type="entry name" value="TetR_C_25"/>
    <property type="match status" value="1"/>
</dbReference>
<dbReference type="InterPro" id="IPR001647">
    <property type="entry name" value="HTH_TetR"/>
</dbReference>
<dbReference type="InterPro" id="IPR050109">
    <property type="entry name" value="HTH-type_TetR-like_transc_reg"/>
</dbReference>
<evidence type="ECO:0000313" key="5">
    <source>
        <dbReference type="EMBL" id="MBB5831361.1"/>
    </source>
</evidence>
<feature type="DNA-binding region" description="H-T-H motif" evidence="2">
    <location>
        <begin position="33"/>
        <end position="52"/>
    </location>
</feature>
<dbReference type="PANTHER" id="PTHR30055">
    <property type="entry name" value="HTH-TYPE TRANSCRIPTIONAL REGULATOR RUTR"/>
    <property type="match status" value="1"/>
</dbReference>
<dbReference type="GO" id="GO:0000976">
    <property type="term" value="F:transcription cis-regulatory region binding"/>
    <property type="evidence" value="ECO:0007669"/>
    <property type="project" value="TreeGrafter"/>
</dbReference>
<accession>A0A841ACK1</accession>
<gene>
    <name evidence="5" type="ORF">HNR70_001174</name>
</gene>
<protein>
    <submittedName>
        <fullName evidence="5">AcrR family transcriptional regulator</fullName>
    </submittedName>
</protein>
<feature type="compositionally biased region" description="Low complexity" evidence="3">
    <location>
        <begin position="214"/>
        <end position="234"/>
    </location>
</feature>
<evidence type="ECO:0000256" key="3">
    <source>
        <dbReference type="SAM" id="MobiDB-lite"/>
    </source>
</evidence>
<dbReference type="RefSeq" id="WP_184324845.1">
    <property type="nucleotide sequence ID" value="NZ_JACHLZ010000001.1"/>
</dbReference>
<evidence type="ECO:0000256" key="2">
    <source>
        <dbReference type="PROSITE-ProRule" id="PRU00335"/>
    </source>
</evidence>
<dbReference type="Pfam" id="PF00440">
    <property type="entry name" value="TetR_N"/>
    <property type="match status" value="1"/>
</dbReference>
<dbReference type="SUPFAM" id="SSF48498">
    <property type="entry name" value="Tetracyclin repressor-like, C-terminal domain"/>
    <property type="match status" value="1"/>
</dbReference>
<evidence type="ECO:0000256" key="1">
    <source>
        <dbReference type="ARBA" id="ARBA00023125"/>
    </source>
</evidence>
<dbReference type="PROSITE" id="PS50977">
    <property type="entry name" value="HTH_TETR_2"/>
    <property type="match status" value="1"/>
</dbReference>
<sequence length="245" mass="26093">MTASEHVDSQLPADERILRAALHRFAAEGLGAPLRAVAADAGVSAGLIIHHFGSRENLLEACDQRALEVTRQEKGSLMTGGTTAMFAQLADAETYAPEVGYVLRRLQAGGPLVTALVDDFVDDAEEYLDAGVKAGLLSPSRDPRARARVLTETALGALLLQLPAQRAQMDLEELPRWLRSYTEQLMVPLLELYTTPLLTDSTLLDAYLAHAGKSAAAPPGTAPTDASPTSTTPPETDPPTDRSTP</sequence>
<keyword evidence="1 2" id="KW-0238">DNA-binding</keyword>
<dbReference type="EMBL" id="JACHLZ010000001">
    <property type="protein sequence ID" value="MBB5831361.1"/>
    <property type="molecule type" value="Genomic_DNA"/>
</dbReference>
<evidence type="ECO:0000313" key="6">
    <source>
        <dbReference type="Proteomes" id="UP000588158"/>
    </source>
</evidence>
<comment type="caution">
    <text evidence="5">The sequence shown here is derived from an EMBL/GenBank/DDBJ whole genome shotgun (WGS) entry which is preliminary data.</text>
</comment>
<feature type="domain" description="HTH tetR-type" evidence="4">
    <location>
        <begin position="11"/>
        <end position="70"/>
    </location>
</feature>
<dbReference type="InterPro" id="IPR036271">
    <property type="entry name" value="Tet_transcr_reg_TetR-rel_C_sf"/>
</dbReference>
<keyword evidence="6" id="KW-1185">Reference proteome</keyword>
<proteinExistence type="predicted"/>
<dbReference type="InterPro" id="IPR041484">
    <property type="entry name" value="TetR_C_25"/>
</dbReference>
<feature type="region of interest" description="Disordered" evidence="3">
    <location>
        <begin position="213"/>
        <end position="245"/>
    </location>
</feature>
<reference evidence="5 6" key="1">
    <citation type="submission" date="2020-08" db="EMBL/GenBank/DDBJ databases">
        <title>Sequencing the genomes of 1000 actinobacteria strains.</title>
        <authorList>
            <person name="Klenk H.-P."/>
        </authorList>
    </citation>
    <scope>NUCLEOTIDE SEQUENCE [LARGE SCALE GENOMIC DNA]</scope>
    <source>
        <strain evidence="5 6">DSM 28796</strain>
    </source>
</reference>
<dbReference type="Gene3D" id="1.10.357.10">
    <property type="entry name" value="Tetracycline Repressor, domain 2"/>
    <property type="match status" value="1"/>
</dbReference>
<dbReference type="Proteomes" id="UP000588158">
    <property type="component" value="Unassembled WGS sequence"/>
</dbReference>